<dbReference type="RefSeq" id="WP_060308551.1">
    <property type="nucleotide sequence ID" value="NZ_CP013463.1"/>
</dbReference>
<feature type="domain" description="EamA" evidence="7">
    <location>
        <begin position="8"/>
        <end position="134"/>
    </location>
</feature>
<dbReference type="Proteomes" id="UP000062998">
    <property type="component" value="Unassembled WGS sequence"/>
</dbReference>
<reference evidence="8 9" key="1">
    <citation type="submission" date="2015-11" db="EMBL/GenBank/DDBJ databases">
        <title>Expanding the genomic diversity of Burkholderia species for the development of highly accurate diagnostics.</title>
        <authorList>
            <person name="Sahl J."/>
            <person name="Keim P."/>
            <person name="Wagner D."/>
        </authorList>
    </citation>
    <scope>NUCLEOTIDE SEQUENCE [LARGE SCALE GENOMIC DNA]</scope>
    <source>
        <strain evidence="8 9">MSMB2167WGS</strain>
    </source>
</reference>
<dbReference type="InterPro" id="IPR037185">
    <property type="entry name" value="EmrE-like"/>
</dbReference>
<evidence type="ECO:0000256" key="2">
    <source>
        <dbReference type="ARBA" id="ARBA00022475"/>
    </source>
</evidence>
<dbReference type="InterPro" id="IPR050638">
    <property type="entry name" value="AA-Vitamin_Transporters"/>
</dbReference>
<dbReference type="Pfam" id="PF00892">
    <property type="entry name" value="EamA"/>
    <property type="match status" value="2"/>
</dbReference>
<keyword evidence="5 6" id="KW-0472">Membrane</keyword>
<evidence type="ECO:0000259" key="7">
    <source>
        <dbReference type="Pfam" id="PF00892"/>
    </source>
</evidence>
<evidence type="ECO:0000313" key="9">
    <source>
        <dbReference type="Proteomes" id="UP000062998"/>
    </source>
</evidence>
<name>A0A119VED8_9BURK</name>
<proteinExistence type="predicted"/>
<evidence type="ECO:0000313" key="8">
    <source>
        <dbReference type="EMBL" id="KWE09171.1"/>
    </source>
</evidence>
<protein>
    <recommendedName>
        <fullName evidence="7">EamA domain-containing protein</fullName>
    </recommendedName>
</protein>
<comment type="subcellular location">
    <subcellularLocation>
        <location evidence="1">Cell membrane</location>
        <topology evidence="1">Multi-pass membrane protein</topology>
    </subcellularLocation>
</comment>
<dbReference type="GO" id="GO:0005886">
    <property type="term" value="C:plasma membrane"/>
    <property type="evidence" value="ECO:0007669"/>
    <property type="project" value="UniProtKB-SubCell"/>
</dbReference>
<feature type="transmembrane region" description="Helical" evidence="6">
    <location>
        <begin position="116"/>
        <end position="136"/>
    </location>
</feature>
<feature type="transmembrane region" description="Helical" evidence="6">
    <location>
        <begin position="148"/>
        <end position="168"/>
    </location>
</feature>
<feature type="transmembrane region" description="Helical" evidence="6">
    <location>
        <begin position="247"/>
        <end position="265"/>
    </location>
</feature>
<dbReference type="SUPFAM" id="SSF103481">
    <property type="entry name" value="Multidrug resistance efflux transporter EmrE"/>
    <property type="match status" value="2"/>
</dbReference>
<evidence type="ECO:0000256" key="6">
    <source>
        <dbReference type="SAM" id="Phobius"/>
    </source>
</evidence>
<dbReference type="OrthoDB" id="5298131at2"/>
<dbReference type="InterPro" id="IPR000620">
    <property type="entry name" value="EamA_dom"/>
</dbReference>
<feature type="transmembrane region" description="Helical" evidence="6">
    <location>
        <begin position="63"/>
        <end position="84"/>
    </location>
</feature>
<evidence type="ECO:0000256" key="3">
    <source>
        <dbReference type="ARBA" id="ARBA00022692"/>
    </source>
</evidence>
<dbReference type="EMBL" id="LPIX01000024">
    <property type="protein sequence ID" value="KWE09171.1"/>
    <property type="molecule type" value="Genomic_DNA"/>
</dbReference>
<keyword evidence="2" id="KW-1003">Cell membrane</keyword>
<comment type="caution">
    <text evidence="8">The sequence shown here is derived from an EMBL/GenBank/DDBJ whole genome shotgun (WGS) entry which is preliminary data.</text>
</comment>
<evidence type="ECO:0000256" key="1">
    <source>
        <dbReference type="ARBA" id="ARBA00004651"/>
    </source>
</evidence>
<evidence type="ECO:0000256" key="4">
    <source>
        <dbReference type="ARBA" id="ARBA00022989"/>
    </source>
</evidence>
<accession>A0A119VED8</accession>
<feature type="transmembrane region" description="Helical" evidence="6">
    <location>
        <begin position="180"/>
        <end position="201"/>
    </location>
</feature>
<feature type="transmembrane region" description="Helical" evidence="6">
    <location>
        <begin position="90"/>
        <end position="109"/>
    </location>
</feature>
<feature type="transmembrane region" description="Helical" evidence="6">
    <location>
        <begin position="7"/>
        <end position="25"/>
    </location>
</feature>
<organism evidence="8 9">
    <name type="scientific">Burkholderia ubonensis</name>
    <dbReference type="NCBI Taxonomy" id="101571"/>
    <lineage>
        <taxon>Bacteria</taxon>
        <taxon>Pseudomonadati</taxon>
        <taxon>Pseudomonadota</taxon>
        <taxon>Betaproteobacteria</taxon>
        <taxon>Burkholderiales</taxon>
        <taxon>Burkholderiaceae</taxon>
        <taxon>Burkholderia</taxon>
        <taxon>Burkholderia cepacia complex</taxon>
    </lineage>
</organism>
<feature type="domain" description="EamA" evidence="7">
    <location>
        <begin position="149"/>
        <end position="283"/>
    </location>
</feature>
<evidence type="ECO:0000256" key="5">
    <source>
        <dbReference type="ARBA" id="ARBA00023136"/>
    </source>
</evidence>
<dbReference type="AlphaFoldDB" id="A0A119VED8"/>
<sequence>MKHEAKLAIVVFIWGINYLVIPYGVGAMGSGPFTLMRFAITLPILFMLMGLRRDFRVERADWGRIALIGIAGTTGYQAAFAAAVDQTTTTNAAILFSLSPIFSVILNCVSGREKPIIVNWIGLAIAFAGGAVMVMSDGQVVSLESKHLTGDALMLLAAILWAVTAFLSEGCLKKYGGLKTTAWSLPSGIAGLILFSGTATARLDLTSVPASAWWSLAFAIMGATVIGVVMFYDALPHLGTRQVMSSMYLIPAIAIVSSCVLTQTWLTKAEIVGIALALFGVTLAKRKVARIRVTSEPVEMLGSASRGQRNV</sequence>
<dbReference type="PANTHER" id="PTHR32322:SF18">
    <property type="entry name" value="S-ADENOSYLMETHIONINE_S-ADENOSYLHOMOCYSTEINE TRANSPORTER"/>
    <property type="match status" value="1"/>
</dbReference>
<gene>
    <name evidence="8" type="ORF">WL73_05535</name>
</gene>
<keyword evidence="4 6" id="KW-1133">Transmembrane helix</keyword>
<feature type="transmembrane region" description="Helical" evidence="6">
    <location>
        <begin position="31"/>
        <end position="51"/>
    </location>
</feature>
<dbReference type="PANTHER" id="PTHR32322">
    <property type="entry name" value="INNER MEMBRANE TRANSPORTER"/>
    <property type="match status" value="1"/>
</dbReference>
<keyword evidence="3 6" id="KW-0812">Transmembrane</keyword>
<feature type="transmembrane region" description="Helical" evidence="6">
    <location>
        <begin position="213"/>
        <end position="235"/>
    </location>
</feature>